<keyword evidence="3" id="KW-1185">Reference proteome</keyword>
<evidence type="ECO:0000313" key="3">
    <source>
        <dbReference type="Proteomes" id="UP000193144"/>
    </source>
</evidence>
<dbReference type="STRING" id="1231657.A0A1Y1ZBU2"/>
<keyword evidence="1" id="KW-0732">Signal</keyword>
<feature type="signal peptide" evidence="1">
    <location>
        <begin position="1"/>
        <end position="19"/>
    </location>
</feature>
<feature type="chain" id="PRO_5012508287" evidence="1">
    <location>
        <begin position="20"/>
        <end position="192"/>
    </location>
</feature>
<evidence type="ECO:0000256" key="1">
    <source>
        <dbReference type="SAM" id="SignalP"/>
    </source>
</evidence>
<reference evidence="2 3" key="1">
    <citation type="submission" date="2016-07" db="EMBL/GenBank/DDBJ databases">
        <title>Pervasive Adenine N6-methylation of Active Genes in Fungi.</title>
        <authorList>
            <consortium name="DOE Joint Genome Institute"/>
            <person name="Mondo S.J."/>
            <person name="Dannebaum R.O."/>
            <person name="Kuo R.C."/>
            <person name="Labutti K."/>
            <person name="Haridas S."/>
            <person name="Kuo A."/>
            <person name="Salamov A."/>
            <person name="Ahrendt S.R."/>
            <person name="Lipzen A."/>
            <person name="Sullivan W."/>
            <person name="Andreopoulos W.B."/>
            <person name="Clum A."/>
            <person name="Lindquist E."/>
            <person name="Daum C."/>
            <person name="Ramamoorthy G.K."/>
            <person name="Gryganskyi A."/>
            <person name="Culley D."/>
            <person name="Magnuson J.K."/>
            <person name="James T.Y."/>
            <person name="O'Malley M.A."/>
            <person name="Stajich J.E."/>
            <person name="Spatafora J.W."/>
            <person name="Visel A."/>
            <person name="Grigoriev I.V."/>
        </authorList>
    </citation>
    <scope>NUCLEOTIDE SEQUENCE [LARGE SCALE GENOMIC DNA]</scope>
    <source>
        <strain evidence="2 3">CBS 115471</strain>
    </source>
</reference>
<organism evidence="2 3">
    <name type="scientific">Clohesyomyces aquaticus</name>
    <dbReference type="NCBI Taxonomy" id="1231657"/>
    <lineage>
        <taxon>Eukaryota</taxon>
        <taxon>Fungi</taxon>
        <taxon>Dikarya</taxon>
        <taxon>Ascomycota</taxon>
        <taxon>Pezizomycotina</taxon>
        <taxon>Dothideomycetes</taxon>
        <taxon>Pleosporomycetidae</taxon>
        <taxon>Pleosporales</taxon>
        <taxon>Lindgomycetaceae</taxon>
        <taxon>Clohesyomyces</taxon>
    </lineage>
</organism>
<dbReference type="EMBL" id="MCFA01000107">
    <property type="protein sequence ID" value="ORY07646.1"/>
    <property type="molecule type" value="Genomic_DNA"/>
</dbReference>
<sequence length="192" mass="20710">MFPIKTLSCLFLAMSSVLGSPVDANGAAELAVAVRYVPGSVSDATRDLKKDPSGVWTLGNDGVLRSFTNDLTVIDYRNLDPIQFNELHTKHLEHFQNAGVDLPETFKSLSGTTVDGRLVTDISKLLHPEDTPRVVPAPGRHSTPVKRSQLEHDTLEARQNCGNPACESLSACLANFCTACFFPLGPPAGICF</sequence>
<name>A0A1Y1ZBU2_9PLEO</name>
<dbReference type="AlphaFoldDB" id="A0A1Y1ZBU2"/>
<gene>
    <name evidence="2" type="ORF">BCR34DRAFT_570447</name>
</gene>
<dbReference type="OrthoDB" id="3662161at2759"/>
<accession>A0A1Y1ZBU2</accession>
<dbReference type="Proteomes" id="UP000193144">
    <property type="component" value="Unassembled WGS sequence"/>
</dbReference>
<proteinExistence type="predicted"/>
<comment type="caution">
    <text evidence="2">The sequence shown here is derived from an EMBL/GenBank/DDBJ whole genome shotgun (WGS) entry which is preliminary data.</text>
</comment>
<protein>
    <submittedName>
        <fullName evidence="2">Uncharacterized protein</fullName>
    </submittedName>
</protein>
<evidence type="ECO:0000313" key="2">
    <source>
        <dbReference type="EMBL" id="ORY07646.1"/>
    </source>
</evidence>